<evidence type="ECO:0000256" key="7">
    <source>
        <dbReference type="ARBA" id="ARBA00022989"/>
    </source>
</evidence>
<dbReference type="GO" id="GO:0050594">
    <property type="term" value="F:tabersonine 16-hydroxylase activity"/>
    <property type="evidence" value="ECO:0007669"/>
    <property type="project" value="UniProtKB-EC"/>
</dbReference>
<sequence length="161" mass="18377">MVKTPQVMEKAQIEVRQVFGAKGNVYETGLQQLKFLKAMIKVTLRLHPPIPLLLPKESSESCEINGYGIPVKTKVIVNAWVIGRDPKHWIEAETFHPERFLDSCIDYRGANFEFIPFGGGRRICPGIAFATPNIEFLLAQLLFHFNWKLSEEGLNMTENFE</sequence>
<evidence type="ECO:0000313" key="15">
    <source>
        <dbReference type="Proteomes" id="UP000238479"/>
    </source>
</evidence>
<dbReference type="PRINTS" id="PR00385">
    <property type="entry name" value="P450"/>
</dbReference>
<comment type="caution">
    <text evidence="14">The sequence shown here is derived from an EMBL/GenBank/DDBJ whole genome shotgun (WGS) entry which is preliminary data.</text>
</comment>
<evidence type="ECO:0000256" key="5">
    <source>
        <dbReference type="ARBA" id="ARBA00022692"/>
    </source>
</evidence>
<keyword evidence="10 13" id="KW-0503">Monooxygenase</keyword>
<keyword evidence="11" id="KW-0472">Membrane</keyword>
<evidence type="ECO:0000256" key="11">
    <source>
        <dbReference type="ARBA" id="ARBA00023136"/>
    </source>
</evidence>
<evidence type="ECO:0000256" key="8">
    <source>
        <dbReference type="ARBA" id="ARBA00023002"/>
    </source>
</evidence>
<dbReference type="PRINTS" id="PR00463">
    <property type="entry name" value="EP450I"/>
</dbReference>
<dbReference type="GO" id="GO:0005506">
    <property type="term" value="F:iron ion binding"/>
    <property type="evidence" value="ECO:0007669"/>
    <property type="project" value="InterPro"/>
</dbReference>
<feature type="binding site" description="axial binding residue" evidence="12">
    <location>
        <position position="124"/>
    </location>
    <ligand>
        <name>heme</name>
        <dbReference type="ChEBI" id="CHEBI:30413"/>
    </ligand>
    <ligandPart>
        <name>Fe</name>
        <dbReference type="ChEBI" id="CHEBI:18248"/>
    </ligandPart>
</feature>
<comment type="similarity">
    <text evidence="3 13">Belongs to the cytochrome P450 family.</text>
</comment>
<dbReference type="Pfam" id="PF00067">
    <property type="entry name" value="p450"/>
    <property type="match status" value="1"/>
</dbReference>
<accession>A0A2P6QG69</accession>
<keyword evidence="15" id="KW-1185">Reference proteome</keyword>
<evidence type="ECO:0000256" key="6">
    <source>
        <dbReference type="ARBA" id="ARBA00022723"/>
    </source>
</evidence>
<name>A0A2P6QG69_ROSCH</name>
<dbReference type="SUPFAM" id="SSF48264">
    <property type="entry name" value="Cytochrome P450"/>
    <property type="match status" value="1"/>
</dbReference>
<dbReference type="PANTHER" id="PTHR47953:SF19">
    <property type="entry name" value="OS06G0641600 PROTEIN"/>
    <property type="match status" value="1"/>
</dbReference>
<proteinExistence type="inferred from homology"/>
<dbReference type="Gene3D" id="1.10.630.10">
    <property type="entry name" value="Cytochrome P450"/>
    <property type="match status" value="1"/>
</dbReference>
<organism evidence="14 15">
    <name type="scientific">Rosa chinensis</name>
    <name type="common">China rose</name>
    <dbReference type="NCBI Taxonomy" id="74649"/>
    <lineage>
        <taxon>Eukaryota</taxon>
        <taxon>Viridiplantae</taxon>
        <taxon>Streptophyta</taxon>
        <taxon>Embryophyta</taxon>
        <taxon>Tracheophyta</taxon>
        <taxon>Spermatophyta</taxon>
        <taxon>Magnoliopsida</taxon>
        <taxon>eudicotyledons</taxon>
        <taxon>Gunneridae</taxon>
        <taxon>Pentapetalae</taxon>
        <taxon>rosids</taxon>
        <taxon>fabids</taxon>
        <taxon>Rosales</taxon>
        <taxon>Rosaceae</taxon>
        <taxon>Rosoideae</taxon>
        <taxon>Rosoideae incertae sedis</taxon>
        <taxon>Rosa</taxon>
    </lineage>
</organism>
<evidence type="ECO:0000256" key="10">
    <source>
        <dbReference type="ARBA" id="ARBA00023033"/>
    </source>
</evidence>
<evidence type="ECO:0000256" key="3">
    <source>
        <dbReference type="ARBA" id="ARBA00010617"/>
    </source>
</evidence>
<keyword evidence="8 13" id="KW-0560">Oxidoreductase</keyword>
<evidence type="ECO:0000313" key="14">
    <source>
        <dbReference type="EMBL" id="PRQ33168.1"/>
    </source>
</evidence>
<keyword evidence="4 12" id="KW-0349">Heme</keyword>
<reference evidence="14 15" key="1">
    <citation type="journal article" date="2018" name="Nat. Genet.">
        <title>The Rosa genome provides new insights in the design of modern roses.</title>
        <authorList>
            <person name="Bendahmane M."/>
        </authorList>
    </citation>
    <scope>NUCLEOTIDE SEQUENCE [LARGE SCALE GENOMIC DNA]</scope>
    <source>
        <strain evidence="15">cv. Old Blush</strain>
    </source>
</reference>
<dbReference type="EC" id="1.14.14.103" evidence="14"/>
<dbReference type="EMBL" id="PDCK01000043">
    <property type="protein sequence ID" value="PRQ33168.1"/>
    <property type="molecule type" value="Genomic_DNA"/>
</dbReference>
<keyword evidence="9 12" id="KW-0408">Iron</keyword>
<dbReference type="AlphaFoldDB" id="A0A2P6QG69"/>
<dbReference type="PROSITE" id="PS00086">
    <property type="entry name" value="CYTOCHROME_P450"/>
    <property type="match status" value="1"/>
</dbReference>
<dbReference type="PANTHER" id="PTHR47953">
    <property type="entry name" value="OS08G0105600 PROTEIN"/>
    <property type="match status" value="1"/>
</dbReference>
<dbReference type="OMA" id="GVTHDGM"/>
<evidence type="ECO:0000256" key="12">
    <source>
        <dbReference type="PIRSR" id="PIRSR602401-1"/>
    </source>
</evidence>
<dbReference type="Proteomes" id="UP000238479">
    <property type="component" value="Chromosome 5"/>
</dbReference>
<evidence type="ECO:0000256" key="2">
    <source>
        <dbReference type="ARBA" id="ARBA00004167"/>
    </source>
</evidence>
<evidence type="ECO:0000256" key="1">
    <source>
        <dbReference type="ARBA" id="ARBA00001971"/>
    </source>
</evidence>
<dbReference type="Gramene" id="PRQ33168">
    <property type="protein sequence ID" value="PRQ33168"/>
    <property type="gene ID" value="RchiOBHm_Chr5g0054551"/>
</dbReference>
<keyword evidence="5" id="KW-0812">Transmembrane</keyword>
<evidence type="ECO:0000256" key="9">
    <source>
        <dbReference type="ARBA" id="ARBA00023004"/>
    </source>
</evidence>
<dbReference type="InterPro" id="IPR002401">
    <property type="entry name" value="Cyt_P450_E_grp-I"/>
</dbReference>
<dbReference type="InterPro" id="IPR052306">
    <property type="entry name" value="CYP450_71D"/>
</dbReference>
<dbReference type="GO" id="GO:0020037">
    <property type="term" value="F:heme binding"/>
    <property type="evidence" value="ECO:0007669"/>
    <property type="project" value="InterPro"/>
</dbReference>
<gene>
    <name evidence="14" type="ORF">RchiOBHm_Chr5g0054551</name>
</gene>
<comment type="cofactor">
    <cofactor evidence="1 12">
        <name>heme</name>
        <dbReference type="ChEBI" id="CHEBI:30413"/>
    </cofactor>
</comment>
<dbReference type="InterPro" id="IPR036396">
    <property type="entry name" value="Cyt_P450_sf"/>
</dbReference>
<dbReference type="STRING" id="74649.A0A2P6QG69"/>
<protein>
    <submittedName>
        <fullName evidence="14">Putative tabersonine 16-hydroxylase</fullName>
        <ecNumber evidence="14">1.14.14.103</ecNumber>
    </submittedName>
</protein>
<evidence type="ECO:0000256" key="4">
    <source>
        <dbReference type="ARBA" id="ARBA00022617"/>
    </source>
</evidence>
<evidence type="ECO:0000256" key="13">
    <source>
        <dbReference type="RuleBase" id="RU000461"/>
    </source>
</evidence>
<comment type="subcellular location">
    <subcellularLocation>
        <location evidence="2">Membrane</location>
        <topology evidence="2">Single-pass membrane protein</topology>
    </subcellularLocation>
</comment>
<keyword evidence="6 12" id="KW-0479">Metal-binding</keyword>
<dbReference type="GO" id="GO:0016020">
    <property type="term" value="C:membrane"/>
    <property type="evidence" value="ECO:0007669"/>
    <property type="project" value="UniProtKB-SubCell"/>
</dbReference>
<keyword evidence="7" id="KW-1133">Transmembrane helix</keyword>
<dbReference type="InterPro" id="IPR017972">
    <property type="entry name" value="Cyt_P450_CS"/>
</dbReference>
<dbReference type="InterPro" id="IPR001128">
    <property type="entry name" value="Cyt_P450"/>
</dbReference>